<protein>
    <recommendedName>
        <fullName evidence="6">Ceramide glucosyltransferase</fullName>
        <ecNumber evidence="5">2.4.1.80</ecNumber>
    </recommendedName>
    <alternativeName>
        <fullName evidence="13">Glucosylceramide synthase</fullName>
    </alternativeName>
    <alternativeName>
        <fullName evidence="14">UDP-glucose ceramide glucosyltransferase</fullName>
    </alternativeName>
    <alternativeName>
        <fullName evidence="12">UDP-glucose:N-acylsphingosine D-glucosyltransferase</fullName>
    </alternativeName>
</protein>
<feature type="transmembrane region" description="Helical" evidence="15">
    <location>
        <begin position="508"/>
        <end position="526"/>
    </location>
</feature>
<keyword evidence="7" id="KW-0328">Glycosyltransferase</keyword>
<evidence type="ECO:0000256" key="11">
    <source>
        <dbReference type="ARBA" id="ARBA00023136"/>
    </source>
</evidence>
<evidence type="ECO:0000256" key="9">
    <source>
        <dbReference type="ARBA" id="ARBA00022692"/>
    </source>
</evidence>
<evidence type="ECO:0000256" key="15">
    <source>
        <dbReference type="SAM" id="Phobius"/>
    </source>
</evidence>
<comment type="pathway">
    <text evidence="2">Lipid metabolism; sphingolipid metabolism.</text>
</comment>
<comment type="similarity">
    <text evidence="4">Belongs to the glycosyltransferase 2 family.</text>
</comment>
<accession>A0A167V5I8</accession>
<evidence type="ECO:0000256" key="12">
    <source>
        <dbReference type="ARBA" id="ARBA00031017"/>
    </source>
</evidence>
<sequence length="559" mass="63081">MTLGHSDLLFAAQSSHNVTGFHHDGISQQLVYAPSKWLLLAGCASTICYRHWLSIPPPSLSGHGGIPDEDVPSVTIIRPVKGLEPHLYECLASTFHQNYPSEKLFFHFCVESTRDPAYHILRQLFHDFPHHNIRIFIESEAPRDLNLGPNPKIRNMSRAYHAAPGDFIWIVDCNAWIGKENCGHMIDKLNGWAPGRDFGVKYKFVHNLPLIVAVDGDTSCNCQTQQDKDGPFFSQYGEVLAVGPEGLQEMSIRDRMKSGLDNGGGRLEELFFASAHGKMYTAINTVCVAPCIVGKSTMFRKSHLDSLTQRLNSSPTTPLNRPIRGNGLDYFSDNICEDHLIGDVLWKHKVPEEIANQGKWKKHNLIRGDLAIQPVSHMAVRAFCNRRVRWLRVRKFTVPAATLVEPNTESILASLHLAFAVTTLLPLAFPRYTEHLRSWCCFWSIWATSMTVWAVTDWALYIMMHSCQAVAADDNTPMFARPRTGRRKECLSRRPFYQWFIAWVGRELLAFPIWAWGVLFGSTVVWRDRKFKVGFDTFVKEIDGGEEGSSQGGGNKGGK</sequence>
<keyword evidence="10 15" id="KW-1133">Transmembrane helix</keyword>
<dbReference type="VEuPathDB" id="FungiDB:AAP_05924"/>
<dbReference type="Gene3D" id="3.90.550.10">
    <property type="entry name" value="Spore Coat Polysaccharide Biosynthesis Protein SpsA, Chain A"/>
    <property type="match status" value="1"/>
</dbReference>
<name>A0A167V5I8_9EURO</name>
<dbReference type="GO" id="GO:0008120">
    <property type="term" value="F:ceramide glucosyltransferase activity"/>
    <property type="evidence" value="ECO:0007669"/>
    <property type="project" value="UniProtKB-EC"/>
</dbReference>
<evidence type="ECO:0000256" key="7">
    <source>
        <dbReference type="ARBA" id="ARBA00022676"/>
    </source>
</evidence>
<keyword evidence="11 15" id="KW-0472">Membrane</keyword>
<keyword evidence="9 15" id="KW-0812">Transmembrane</keyword>
<keyword evidence="17" id="KW-1185">Reference proteome</keyword>
<evidence type="ECO:0000313" key="16">
    <source>
        <dbReference type="EMBL" id="KZZ87069.1"/>
    </source>
</evidence>
<reference evidence="16 17" key="1">
    <citation type="journal article" date="2016" name="Genome Biol. Evol.">
        <title>Divergent and convergent evolution of fungal pathogenicity.</title>
        <authorList>
            <person name="Shang Y."/>
            <person name="Xiao G."/>
            <person name="Zheng P."/>
            <person name="Cen K."/>
            <person name="Zhan S."/>
            <person name="Wang C."/>
        </authorList>
    </citation>
    <scope>NUCLEOTIDE SEQUENCE [LARGE SCALE GENOMIC DNA]</scope>
    <source>
        <strain evidence="16 17">ARSEF 7405</strain>
    </source>
</reference>
<comment type="caution">
    <text evidence="16">The sequence shown here is derived from an EMBL/GenBank/DDBJ whole genome shotgun (WGS) entry which is preliminary data.</text>
</comment>
<evidence type="ECO:0000256" key="6">
    <source>
        <dbReference type="ARBA" id="ARBA00019988"/>
    </source>
</evidence>
<evidence type="ECO:0000256" key="2">
    <source>
        <dbReference type="ARBA" id="ARBA00004760"/>
    </source>
</evidence>
<evidence type="ECO:0000256" key="1">
    <source>
        <dbReference type="ARBA" id="ARBA00004141"/>
    </source>
</evidence>
<feature type="transmembrane region" description="Helical" evidence="15">
    <location>
        <begin position="411"/>
        <end position="429"/>
    </location>
</feature>
<dbReference type="PANTHER" id="PTHR12726">
    <property type="entry name" value="CERAMIDE GLUCOSYLTRANSFERASE"/>
    <property type="match status" value="1"/>
</dbReference>
<evidence type="ECO:0000256" key="13">
    <source>
        <dbReference type="ARBA" id="ARBA00031543"/>
    </source>
</evidence>
<proteinExistence type="inferred from homology"/>
<evidence type="ECO:0000256" key="8">
    <source>
        <dbReference type="ARBA" id="ARBA00022679"/>
    </source>
</evidence>
<dbReference type="SUPFAM" id="SSF53448">
    <property type="entry name" value="Nucleotide-diphospho-sugar transferases"/>
    <property type="match status" value="1"/>
</dbReference>
<dbReference type="GO" id="GO:0006679">
    <property type="term" value="P:glucosylceramide biosynthetic process"/>
    <property type="evidence" value="ECO:0007669"/>
    <property type="project" value="TreeGrafter"/>
</dbReference>
<comment type="subcellular location">
    <subcellularLocation>
        <location evidence="1">Membrane</location>
        <topology evidence="1">Multi-pass membrane protein</topology>
    </subcellularLocation>
</comment>
<feature type="transmembrane region" description="Helical" evidence="15">
    <location>
        <begin position="436"/>
        <end position="456"/>
    </location>
</feature>
<evidence type="ECO:0000256" key="14">
    <source>
        <dbReference type="ARBA" id="ARBA00032575"/>
    </source>
</evidence>
<dbReference type="InterPro" id="IPR025993">
    <property type="entry name" value="Ceramide_glucosylTrfase"/>
</dbReference>
<dbReference type="OrthoDB" id="1483400at2759"/>
<dbReference type="InterPro" id="IPR029044">
    <property type="entry name" value="Nucleotide-diphossugar_trans"/>
</dbReference>
<evidence type="ECO:0000256" key="5">
    <source>
        <dbReference type="ARBA" id="ARBA00012699"/>
    </source>
</evidence>
<dbReference type="EMBL" id="AZGZ01000039">
    <property type="protein sequence ID" value="KZZ87069.1"/>
    <property type="molecule type" value="Genomic_DNA"/>
</dbReference>
<dbReference type="GO" id="GO:0016020">
    <property type="term" value="C:membrane"/>
    <property type="evidence" value="ECO:0007669"/>
    <property type="project" value="UniProtKB-SubCell"/>
</dbReference>
<dbReference type="PANTHER" id="PTHR12726:SF0">
    <property type="entry name" value="CERAMIDE GLUCOSYLTRANSFERASE"/>
    <property type="match status" value="1"/>
</dbReference>
<gene>
    <name evidence="16" type="ORF">AAP_05924</name>
</gene>
<dbReference type="Proteomes" id="UP000242877">
    <property type="component" value="Unassembled WGS sequence"/>
</dbReference>
<dbReference type="AlphaFoldDB" id="A0A167V5I8"/>
<evidence type="ECO:0000313" key="17">
    <source>
        <dbReference type="Proteomes" id="UP000242877"/>
    </source>
</evidence>
<evidence type="ECO:0000256" key="10">
    <source>
        <dbReference type="ARBA" id="ARBA00022989"/>
    </source>
</evidence>
<evidence type="ECO:0000256" key="4">
    <source>
        <dbReference type="ARBA" id="ARBA00006739"/>
    </source>
</evidence>
<organism evidence="16 17">
    <name type="scientific">Ascosphaera apis ARSEF 7405</name>
    <dbReference type="NCBI Taxonomy" id="392613"/>
    <lineage>
        <taxon>Eukaryota</taxon>
        <taxon>Fungi</taxon>
        <taxon>Dikarya</taxon>
        <taxon>Ascomycota</taxon>
        <taxon>Pezizomycotina</taxon>
        <taxon>Eurotiomycetes</taxon>
        <taxon>Eurotiomycetidae</taxon>
        <taxon>Onygenales</taxon>
        <taxon>Ascosphaeraceae</taxon>
        <taxon>Ascosphaera</taxon>
    </lineage>
</organism>
<keyword evidence="8" id="KW-0808">Transferase</keyword>
<comment type="pathway">
    <text evidence="3">Sphingolipid metabolism.</text>
</comment>
<dbReference type="EC" id="2.4.1.80" evidence="5"/>
<evidence type="ECO:0000256" key="3">
    <source>
        <dbReference type="ARBA" id="ARBA00004991"/>
    </source>
</evidence>
<dbReference type="UniPathway" id="UPA00222"/>